<evidence type="ECO:0000259" key="1">
    <source>
        <dbReference type="Pfam" id="PF18167"/>
    </source>
</evidence>
<comment type="caution">
    <text evidence="2">The sequence shown here is derived from an EMBL/GenBank/DDBJ whole genome shotgun (WGS) entry which is preliminary data.</text>
</comment>
<dbReference type="EMBL" id="JACIJO010000001">
    <property type="protein sequence ID" value="MBB6324740.1"/>
    <property type="molecule type" value="Genomic_DNA"/>
</dbReference>
<organism evidence="2 3">
    <name type="scientific">Algoriphagus iocasae</name>
    <dbReference type="NCBI Taxonomy" id="1836499"/>
    <lineage>
        <taxon>Bacteria</taxon>
        <taxon>Pseudomonadati</taxon>
        <taxon>Bacteroidota</taxon>
        <taxon>Cytophagia</taxon>
        <taxon>Cytophagales</taxon>
        <taxon>Cyclobacteriaceae</taxon>
        <taxon>Algoriphagus</taxon>
    </lineage>
</organism>
<dbReference type="Proteomes" id="UP000588604">
    <property type="component" value="Unassembled WGS sequence"/>
</dbReference>
<dbReference type="AlphaFoldDB" id="A0A841MBQ3"/>
<evidence type="ECO:0000313" key="2">
    <source>
        <dbReference type="EMBL" id="MBB6324740.1"/>
    </source>
</evidence>
<dbReference type="Pfam" id="PF18167">
    <property type="entry name" value="Sa_NUDIX"/>
    <property type="match status" value="1"/>
</dbReference>
<gene>
    <name evidence="2" type="ORF">FHS59_000355</name>
</gene>
<keyword evidence="3" id="KW-1185">Reference proteome</keyword>
<name>A0A841MBQ3_9BACT</name>
<proteinExistence type="predicted"/>
<sequence length="255" mass="29504">MGASIAATVGKTIGSKAASVAWENRKFLTLYTKTKLGKYRNKYIRFSLSGLYKIQIPDSNTYLLVMNRRIENQLQPVGGVYKRYASTDAQFQEWGFKPDNSKNGLDVDKYSNGDLRFMVMGKHVIDVLKWFESQKGRETEPRREFKEELIDTNILDQKTFAHCHQQLIRRYSTDLKWSDFFGCYEILIYDIFELLPNEDQKTALIQLAEKGSNLSLGYAIASCDEIEQLRLMVKGRQIARIGQHTHLLINKDLKK</sequence>
<dbReference type="InterPro" id="IPR040829">
    <property type="entry name" value="Cap16_NUDIX"/>
</dbReference>
<protein>
    <recommendedName>
        <fullName evidence="1">CD-NTase-associated protein 16 NUDIX domain-containing protein</fullName>
    </recommendedName>
</protein>
<dbReference type="RefSeq" id="WP_184492698.1">
    <property type="nucleotide sequence ID" value="NZ_JACIJO010000001.1"/>
</dbReference>
<reference evidence="2 3" key="1">
    <citation type="submission" date="2020-08" db="EMBL/GenBank/DDBJ databases">
        <title>Genomic Encyclopedia of Type Strains, Phase IV (KMG-IV): sequencing the most valuable type-strain genomes for metagenomic binning, comparative biology and taxonomic classification.</title>
        <authorList>
            <person name="Goeker M."/>
        </authorList>
    </citation>
    <scope>NUCLEOTIDE SEQUENCE [LARGE SCALE GENOMIC DNA]</scope>
    <source>
        <strain evidence="2 3">DSM 102044</strain>
    </source>
</reference>
<evidence type="ECO:0000313" key="3">
    <source>
        <dbReference type="Proteomes" id="UP000588604"/>
    </source>
</evidence>
<accession>A0A841MBQ3</accession>
<feature type="domain" description="CD-NTase-associated protein 16 NUDIX" evidence="1">
    <location>
        <begin position="44"/>
        <end position="248"/>
    </location>
</feature>